<sequence length="96" mass="10773">MKQTRFFAILPFLALSACATPPAEAPIERPVFDDNACDADALFYLVGQNINEVDTDTLPHPYRAISPGMAVTMDYRADRTNFELDENDRIVRVYCG</sequence>
<dbReference type="Gene3D" id="3.30.10.10">
    <property type="entry name" value="Trypsin Inhibitor V, subunit A"/>
    <property type="match status" value="1"/>
</dbReference>
<evidence type="ECO:0000313" key="3">
    <source>
        <dbReference type="Proteomes" id="UP001354971"/>
    </source>
</evidence>
<organism evidence="2 3">
    <name type="scientific">Hyphobacterium lacteum</name>
    <dbReference type="NCBI Taxonomy" id="3116575"/>
    <lineage>
        <taxon>Bacteria</taxon>
        <taxon>Pseudomonadati</taxon>
        <taxon>Pseudomonadota</taxon>
        <taxon>Alphaproteobacteria</taxon>
        <taxon>Maricaulales</taxon>
        <taxon>Maricaulaceae</taxon>
        <taxon>Hyphobacterium</taxon>
    </lineage>
</organism>
<accession>A0ABU7LLH8</accession>
<comment type="caution">
    <text evidence="2">The sequence shown here is derived from an EMBL/GenBank/DDBJ whole genome shotgun (WGS) entry which is preliminary data.</text>
</comment>
<dbReference type="PANTHER" id="PTHR39600:SF1">
    <property type="entry name" value="PEPTIDASE INHIBITOR I78 FAMILY PROTEIN"/>
    <property type="match status" value="1"/>
</dbReference>
<dbReference type="PANTHER" id="PTHR39600">
    <property type="entry name" value="PEPTIDASE INHIBITOR I78 FAMILY PROTEIN"/>
    <property type="match status" value="1"/>
</dbReference>
<feature type="signal peptide" evidence="1">
    <location>
        <begin position="1"/>
        <end position="25"/>
    </location>
</feature>
<keyword evidence="3" id="KW-1185">Reference proteome</keyword>
<dbReference type="Proteomes" id="UP001354971">
    <property type="component" value="Unassembled WGS sequence"/>
</dbReference>
<gene>
    <name evidence="2" type="ORF">V0U79_00260</name>
</gene>
<proteinExistence type="predicted"/>
<dbReference type="InterPro" id="IPR021719">
    <property type="entry name" value="Prot_inh_I78"/>
</dbReference>
<keyword evidence="1" id="KW-0732">Signal</keyword>
<dbReference type="RefSeq" id="WP_330197451.1">
    <property type="nucleotide sequence ID" value="NZ_JAZDRP010000001.1"/>
</dbReference>
<name>A0ABU7LLH8_9PROT</name>
<evidence type="ECO:0000313" key="2">
    <source>
        <dbReference type="EMBL" id="MEE2524783.1"/>
    </source>
</evidence>
<evidence type="ECO:0000256" key="1">
    <source>
        <dbReference type="SAM" id="SignalP"/>
    </source>
</evidence>
<feature type="chain" id="PRO_5045491142" evidence="1">
    <location>
        <begin position="26"/>
        <end position="96"/>
    </location>
</feature>
<reference evidence="2 3" key="1">
    <citation type="submission" date="2024-01" db="EMBL/GenBank/DDBJ databases">
        <title>Hyphobacterium bacterium isolated from marine sediment.</title>
        <authorList>
            <person name="Zhao S."/>
        </authorList>
    </citation>
    <scope>NUCLEOTIDE SEQUENCE [LARGE SCALE GENOMIC DNA]</scope>
    <source>
        <strain evidence="3">HN65</strain>
    </source>
</reference>
<dbReference type="Pfam" id="PF11720">
    <property type="entry name" value="Inhibitor_I78"/>
    <property type="match status" value="1"/>
</dbReference>
<dbReference type="EMBL" id="JAZDRP010000001">
    <property type="protein sequence ID" value="MEE2524783.1"/>
    <property type="molecule type" value="Genomic_DNA"/>
</dbReference>
<dbReference type="PROSITE" id="PS51257">
    <property type="entry name" value="PROKAR_LIPOPROTEIN"/>
    <property type="match status" value="1"/>
</dbReference>
<protein>
    <submittedName>
        <fullName evidence="2">I78 family peptidase inhibitor</fullName>
    </submittedName>
</protein>